<feature type="binding site" evidence="7">
    <location>
        <position position="59"/>
    </location>
    <ligand>
        <name>3-dehydroquinate</name>
        <dbReference type="ChEBI" id="CHEBI:32364"/>
    </ligand>
</feature>
<evidence type="ECO:0000256" key="3">
    <source>
        <dbReference type="ARBA" id="ARBA00022857"/>
    </source>
</evidence>
<keyword evidence="4 8" id="KW-0560">Oxidoreductase</keyword>
<dbReference type="InterPro" id="IPR006151">
    <property type="entry name" value="Shikm_DH/Glu-tRNA_Rdtase"/>
</dbReference>
<keyword evidence="3 8" id="KW-0521">NADP</keyword>
<comment type="similarity">
    <text evidence="8">Belongs to the shikimate dehydrogenase family.</text>
</comment>
<dbReference type="Gene3D" id="3.20.20.70">
    <property type="entry name" value="Aldolase class I"/>
    <property type="match status" value="1"/>
</dbReference>
<dbReference type="Pfam" id="PF01487">
    <property type="entry name" value="DHquinase_I"/>
    <property type="match status" value="1"/>
</dbReference>
<dbReference type="SUPFAM" id="SSF53223">
    <property type="entry name" value="Aminoacid dehydrogenase-like, N-terminal domain"/>
    <property type="match status" value="1"/>
</dbReference>
<keyword evidence="5 7" id="KW-0057">Aromatic amino acid biosynthesis</keyword>
<dbReference type="PANTHER" id="PTHR21089">
    <property type="entry name" value="SHIKIMATE DEHYDROGENASE"/>
    <property type="match status" value="1"/>
</dbReference>
<dbReference type="PANTHER" id="PTHR21089:SF1">
    <property type="entry name" value="BIFUNCTIONAL 3-DEHYDROQUINATE DEHYDRATASE_SHIKIMATE DEHYDROGENASE, CHLOROPLASTIC"/>
    <property type="match status" value="1"/>
</dbReference>
<feature type="active site" description="Proton donor/acceptor" evidence="7">
    <location>
        <position position="116"/>
    </location>
</feature>
<dbReference type="GO" id="GO:0019632">
    <property type="term" value="P:shikimate metabolic process"/>
    <property type="evidence" value="ECO:0007669"/>
    <property type="project" value="InterPro"/>
</dbReference>
<feature type="binding site" evidence="8">
    <location>
        <position position="459"/>
    </location>
    <ligand>
        <name>shikimate</name>
        <dbReference type="ChEBI" id="CHEBI:36208"/>
    </ligand>
</feature>
<protein>
    <recommendedName>
        <fullName evidence="7 8">Multifunctional fusion protein</fullName>
    </recommendedName>
    <domain>
        <recommendedName>
            <fullName evidence="7">3-dehydroquinate dehydratase</fullName>
            <shortName evidence="7">3-dehydroquinase</shortName>
            <ecNumber evidence="7">4.2.1.10</ecNumber>
        </recommendedName>
        <alternativeName>
            <fullName evidence="7">Type I DHQase</fullName>
        </alternativeName>
        <alternativeName>
            <fullName evidence="7">Type I dehydroquinase</fullName>
            <shortName evidence="7">DHQ1</shortName>
        </alternativeName>
    </domain>
    <domain>
        <recommendedName>
            <fullName evidence="8">Shikimate dehydrogenase (NADP(+))</fullName>
            <shortName evidence="8">SDH</shortName>
            <ecNumber evidence="8">1.1.1.25</ecNumber>
        </recommendedName>
    </domain>
</protein>
<evidence type="ECO:0000256" key="5">
    <source>
        <dbReference type="ARBA" id="ARBA00023141"/>
    </source>
</evidence>
<dbReference type="InterPro" id="IPR013785">
    <property type="entry name" value="Aldolase_TIM"/>
</dbReference>
<feature type="binding site" evidence="7">
    <location>
        <position position="179"/>
    </location>
    <ligand>
        <name>3-dehydroquinate</name>
        <dbReference type="ChEBI" id="CHEBI:32364"/>
    </ligand>
</feature>
<feature type="binding site" evidence="7">
    <location>
        <position position="202"/>
    </location>
    <ligand>
        <name>3-dehydroquinate</name>
        <dbReference type="ChEBI" id="CHEBI:32364"/>
    </ligand>
</feature>
<accession>A0A9D9DZA8</accession>
<evidence type="ECO:0000256" key="2">
    <source>
        <dbReference type="ARBA" id="ARBA00022605"/>
    </source>
</evidence>
<feature type="active site" description="Proton acceptor" evidence="8">
    <location>
        <position position="283"/>
    </location>
</feature>
<dbReference type="EMBL" id="JADIMT010000086">
    <property type="protein sequence ID" value="MBO8436764.1"/>
    <property type="molecule type" value="Genomic_DNA"/>
</dbReference>
<comment type="catalytic activity">
    <reaction evidence="7">
        <text>3-dehydroquinate = 3-dehydroshikimate + H2O</text>
        <dbReference type="Rhea" id="RHEA:21096"/>
        <dbReference type="ChEBI" id="CHEBI:15377"/>
        <dbReference type="ChEBI" id="CHEBI:16630"/>
        <dbReference type="ChEBI" id="CHEBI:32364"/>
        <dbReference type="EC" id="4.2.1.10"/>
    </reaction>
</comment>
<evidence type="ECO:0000313" key="12">
    <source>
        <dbReference type="Proteomes" id="UP000823615"/>
    </source>
</evidence>
<reference evidence="11" key="2">
    <citation type="journal article" date="2021" name="PeerJ">
        <title>Extensive microbial diversity within the chicken gut microbiome revealed by metagenomics and culture.</title>
        <authorList>
            <person name="Gilroy R."/>
            <person name="Ravi A."/>
            <person name="Getino M."/>
            <person name="Pursley I."/>
            <person name="Horton D.L."/>
            <person name="Alikhan N.F."/>
            <person name="Baker D."/>
            <person name="Gharbi K."/>
            <person name="Hall N."/>
            <person name="Watson M."/>
            <person name="Adriaenssens E.M."/>
            <person name="Foster-Nyarko E."/>
            <person name="Jarju S."/>
            <person name="Secka A."/>
            <person name="Antonio M."/>
            <person name="Oren A."/>
            <person name="Chaudhuri R.R."/>
            <person name="La Ragione R."/>
            <person name="Hildebrand F."/>
            <person name="Pallen M.J."/>
        </authorList>
    </citation>
    <scope>NUCLEOTIDE SEQUENCE</scope>
    <source>
        <strain evidence="11">7293</strain>
    </source>
</reference>
<dbReference type="NCBIfam" id="TIGR01093">
    <property type="entry name" value="aroD"/>
    <property type="match status" value="1"/>
</dbReference>
<evidence type="ECO:0000259" key="10">
    <source>
        <dbReference type="Pfam" id="PF08501"/>
    </source>
</evidence>
<feature type="binding site" evidence="8">
    <location>
        <begin position="234"/>
        <end position="236"/>
    </location>
    <ligand>
        <name>shikimate</name>
        <dbReference type="ChEBI" id="CHEBI:36208"/>
    </ligand>
</feature>
<dbReference type="SUPFAM" id="SSF51569">
    <property type="entry name" value="Aldolase"/>
    <property type="match status" value="1"/>
</dbReference>
<dbReference type="Gene3D" id="3.40.50.720">
    <property type="entry name" value="NAD(P)-binding Rossmann-like Domain"/>
    <property type="match status" value="1"/>
</dbReference>
<dbReference type="GO" id="GO:0005829">
    <property type="term" value="C:cytosol"/>
    <property type="evidence" value="ECO:0007669"/>
    <property type="project" value="TreeGrafter"/>
</dbReference>
<feature type="binding site" evidence="8">
    <location>
        <position position="279"/>
    </location>
    <ligand>
        <name>shikimate</name>
        <dbReference type="ChEBI" id="CHEBI:36208"/>
    </ligand>
</feature>
<evidence type="ECO:0000256" key="8">
    <source>
        <dbReference type="HAMAP-Rule" id="MF_00222"/>
    </source>
</evidence>
<sequence length="480" mass="53624">MICLTLSGNTLSSCLDEIKQNRQYIDLAELRVDLLQEDEQKKASSFPSMTDVPVILTLRRKEDGGKCVLSEKERRQLLLSALDGDFAYVDIEEDVKKTDVEDKARSKGIKIIRSFHDFSGIPDDIYSRIYRLAERGDIAKAAVTPHTIQDLLTLFRIAEELKDVPKIIIGMGDWGIPIRILYKKAGSLLTFASSGEAVAPGQVSAKDLKMLYRADQVNERTGIYGVIGNPVLHTSSPLIHNTGFHAINYNAIYLPFLVDNVRIFFALAEYLKMRGFSVTIPFKDAVLMYLGNISREVKQIGACNTVVRMPGMWKGLNTDYYGFLQPVLNDIDSGRVKSALVIGAGGASQAVVWALRNRGVKVTILNRTVGRAEKLAKINLCEYDTLSNASKYEGKVDLVVQTTSVGLYPDFDISPIDFHFTGKEIAYDIIYKPKMTKFLKEAEKAGCTLHFGSEMLMEQGKLQFELFTGYHYPKDALQSL</sequence>
<dbReference type="Gene3D" id="3.40.50.10860">
    <property type="entry name" value="Leucine Dehydrogenase, chain A, domain 1"/>
    <property type="match status" value="1"/>
</dbReference>
<dbReference type="GO" id="GO:0050661">
    <property type="term" value="F:NADP binding"/>
    <property type="evidence" value="ECO:0007669"/>
    <property type="project" value="InterPro"/>
</dbReference>
<dbReference type="GO" id="GO:0004764">
    <property type="term" value="F:shikimate 3-dehydrogenase (NADP+) activity"/>
    <property type="evidence" value="ECO:0007669"/>
    <property type="project" value="UniProtKB-UniRule"/>
</dbReference>
<feature type="binding site" evidence="7">
    <location>
        <begin position="29"/>
        <end position="31"/>
    </location>
    <ligand>
        <name>3-dehydroquinate</name>
        <dbReference type="ChEBI" id="CHEBI:32364"/>
    </ligand>
</feature>
<dbReference type="InterPro" id="IPR036291">
    <property type="entry name" value="NAD(P)-bd_dom_sf"/>
</dbReference>
<name>A0A9D9DZA8_9SPIO</name>
<dbReference type="AlphaFoldDB" id="A0A9D9DZA8"/>
<comment type="catalytic activity">
    <reaction evidence="6 8">
        <text>shikimate + NADP(+) = 3-dehydroshikimate + NADPH + H(+)</text>
        <dbReference type="Rhea" id="RHEA:17737"/>
        <dbReference type="ChEBI" id="CHEBI:15378"/>
        <dbReference type="ChEBI" id="CHEBI:16630"/>
        <dbReference type="ChEBI" id="CHEBI:36208"/>
        <dbReference type="ChEBI" id="CHEBI:57783"/>
        <dbReference type="ChEBI" id="CHEBI:58349"/>
        <dbReference type="EC" id="1.1.1.25"/>
    </reaction>
</comment>
<comment type="pathway">
    <text evidence="1 8">Metabolic intermediate biosynthesis; chorismate biosynthesis; chorismate from D-erythrose 4-phosphate and phosphoenolpyruvate: step 4/7.</text>
</comment>
<feature type="domain" description="Quinate/shikimate 5-dehydrogenase/glutamyl-tRNA reductase" evidence="9">
    <location>
        <begin position="335"/>
        <end position="404"/>
    </location>
</feature>
<dbReference type="EC" id="1.1.1.25" evidence="8"/>
<keyword evidence="7" id="KW-0456">Lyase</keyword>
<dbReference type="GO" id="GO:0003855">
    <property type="term" value="F:3-dehydroquinate dehydratase activity"/>
    <property type="evidence" value="ECO:0007669"/>
    <property type="project" value="UniProtKB-UniRule"/>
</dbReference>
<comment type="similarity">
    <text evidence="7">Belongs to the type-I 3-dehydroquinase family.</text>
</comment>
<evidence type="ECO:0000256" key="4">
    <source>
        <dbReference type="ARBA" id="ARBA00023002"/>
    </source>
</evidence>
<dbReference type="InterPro" id="IPR013708">
    <property type="entry name" value="Shikimate_DH-bd_N"/>
</dbReference>
<comment type="caution">
    <text evidence="7">Lacks conserved residue(s) required for the propagation of feature annotation.</text>
</comment>
<dbReference type="GO" id="GO:0009423">
    <property type="term" value="P:chorismate biosynthetic process"/>
    <property type="evidence" value="ECO:0007669"/>
    <property type="project" value="UniProtKB-UniRule"/>
</dbReference>
<dbReference type="GO" id="GO:0008652">
    <property type="term" value="P:amino acid biosynthetic process"/>
    <property type="evidence" value="ECO:0007669"/>
    <property type="project" value="UniProtKB-KW"/>
</dbReference>
<reference evidence="11" key="1">
    <citation type="submission" date="2020-10" db="EMBL/GenBank/DDBJ databases">
        <authorList>
            <person name="Gilroy R."/>
        </authorList>
    </citation>
    <scope>NUCLEOTIDE SEQUENCE</scope>
    <source>
        <strain evidence="11">7293</strain>
    </source>
</reference>
<dbReference type="Pfam" id="PF01488">
    <property type="entry name" value="Shikimate_DH"/>
    <property type="match status" value="1"/>
</dbReference>
<feature type="binding site" evidence="8">
    <location>
        <position position="431"/>
    </location>
    <ligand>
        <name>shikimate</name>
        <dbReference type="ChEBI" id="CHEBI:36208"/>
    </ligand>
</feature>
<dbReference type="EC" id="4.2.1.10" evidence="7"/>
<comment type="function">
    <text evidence="7">Involved in the third step of the chorismate pathway, which leads to the biosynthesis of aromatic amino acids. Catalyzes the cis-dehydration of 3-dehydroquinate (DHQ) and introduces the first double bond of the aromatic ring to yield 3-dehydroshikimate.</text>
</comment>
<dbReference type="InterPro" id="IPR011342">
    <property type="entry name" value="Shikimate_DH"/>
</dbReference>
<evidence type="ECO:0000259" key="9">
    <source>
        <dbReference type="Pfam" id="PF01488"/>
    </source>
</evidence>
<dbReference type="CDD" id="cd00502">
    <property type="entry name" value="DHQase_I"/>
    <property type="match status" value="1"/>
</dbReference>
<dbReference type="Proteomes" id="UP000823615">
    <property type="component" value="Unassembled WGS sequence"/>
</dbReference>
<dbReference type="GO" id="GO:0009073">
    <property type="term" value="P:aromatic amino acid family biosynthetic process"/>
    <property type="evidence" value="ECO:0007669"/>
    <property type="project" value="UniProtKB-KW"/>
</dbReference>
<comment type="subunit">
    <text evidence="7">Homodimer.</text>
</comment>
<evidence type="ECO:0000256" key="1">
    <source>
        <dbReference type="ARBA" id="ARBA00004871"/>
    </source>
</evidence>
<feature type="binding site" evidence="8">
    <location>
        <position position="452"/>
    </location>
    <ligand>
        <name>NADP(+)</name>
        <dbReference type="ChEBI" id="CHEBI:58349"/>
    </ligand>
</feature>
<gene>
    <name evidence="8 11" type="primary">aroE</name>
    <name evidence="7" type="synonym">aroD</name>
    <name evidence="11" type="ORF">IAA97_07295</name>
</gene>
<feature type="binding site" evidence="8">
    <location>
        <begin position="366"/>
        <end position="371"/>
    </location>
    <ligand>
        <name>NADP(+)</name>
        <dbReference type="ChEBI" id="CHEBI:58349"/>
    </ligand>
</feature>
<feature type="binding site" evidence="8">
    <location>
        <begin position="343"/>
        <end position="347"/>
    </location>
    <ligand>
        <name>NADP(+)</name>
        <dbReference type="ChEBI" id="CHEBI:58349"/>
    </ligand>
</feature>
<evidence type="ECO:0000313" key="11">
    <source>
        <dbReference type="EMBL" id="MBO8436764.1"/>
    </source>
</evidence>
<dbReference type="InterPro" id="IPR022893">
    <property type="entry name" value="Shikimate_DH_fam"/>
</dbReference>
<feature type="binding site" evidence="8">
    <location>
        <position position="304"/>
    </location>
    <ligand>
        <name>shikimate</name>
        <dbReference type="ChEBI" id="CHEBI:36208"/>
    </ligand>
</feature>
<proteinExistence type="inferred from homology"/>
<dbReference type="CDD" id="cd01065">
    <property type="entry name" value="NAD_bind_Shikimate_DH"/>
    <property type="match status" value="1"/>
</dbReference>
<evidence type="ECO:0000256" key="7">
    <source>
        <dbReference type="HAMAP-Rule" id="MF_00214"/>
    </source>
</evidence>
<keyword evidence="7" id="KW-0704">Schiff base</keyword>
<comment type="caution">
    <text evidence="11">The sequence shown here is derived from an EMBL/GenBank/DDBJ whole genome shotgun (WGS) entry which is preliminary data.</text>
</comment>
<organism evidence="11 12">
    <name type="scientific">Candidatus Ornithospirochaeta stercoripullorum</name>
    <dbReference type="NCBI Taxonomy" id="2840899"/>
    <lineage>
        <taxon>Bacteria</taxon>
        <taxon>Pseudomonadati</taxon>
        <taxon>Spirochaetota</taxon>
        <taxon>Spirochaetia</taxon>
        <taxon>Spirochaetales</taxon>
        <taxon>Spirochaetaceae</taxon>
        <taxon>Spirochaetaceae incertae sedis</taxon>
        <taxon>Candidatus Ornithospirochaeta</taxon>
    </lineage>
</organism>
<keyword evidence="2 7" id="KW-0028">Amino-acid biosynthesis</keyword>
<feature type="active site" description="Schiff-base intermediate with substrate" evidence="7">
    <location>
        <position position="140"/>
    </location>
</feature>
<dbReference type="HAMAP" id="MF_00214">
    <property type="entry name" value="AroD"/>
    <property type="match status" value="1"/>
</dbReference>
<feature type="domain" description="Shikimate dehydrogenase substrate binding N-terminal" evidence="10">
    <location>
        <begin position="226"/>
        <end position="306"/>
    </location>
</feature>
<dbReference type="SUPFAM" id="SSF51735">
    <property type="entry name" value="NAD(P)-binding Rossmann-fold domains"/>
    <property type="match status" value="1"/>
</dbReference>
<dbReference type="NCBIfam" id="TIGR00507">
    <property type="entry name" value="aroE"/>
    <property type="match status" value="1"/>
</dbReference>
<dbReference type="Pfam" id="PF08501">
    <property type="entry name" value="Shikimate_dh_N"/>
    <property type="match status" value="1"/>
</dbReference>
<feature type="binding site" evidence="8">
    <location>
        <position position="429"/>
    </location>
    <ligand>
        <name>NADP(+)</name>
        <dbReference type="ChEBI" id="CHEBI:58349"/>
    </ligand>
</feature>
<dbReference type="InterPro" id="IPR046346">
    <property type="entry name" value="Aminoacid_DH-like_N_sf"/>
</dbReference>
<feature type="binding site" evidence="8">
    <location>
        <position position="319"/>
    </location>
    <ligand>
        <name>shikimate</name>
        <dbReference type="ChEBI" id="CHEBI:36208"/>
    </ligand>
</feature>
<dbReference type="InterPro" id="IPR001381">
    <property type="entry name" value="DHquinase_I"/>
</dbReference>
<comment type="pathway">
    <text evidence="7">Metabolic intermediate biosynthesis; chorismate biosynthesis; chorismate from D-erythrose 4-phosphate and phosphoenolpyruvate: step 3/7.</text>
</comment>
<evidence type="ECO:0000256" key="6">
    <source>
        <dbReference type="ARBA" id="ARBA00049442"/>
    </source>
</evidence>
<dbReference type="HAMAP" id="MF_00222">
    <property type="entry name" value="Shikimate_DH_AroE"/>
    <property type="match status" value="1"/>
</dbReference>
<comment type="function">
    <text evidence="8">Involved in the biosynthesis of the chorismate, which leads to the biosynthesis of aromatic amino acids. Catalyzes the reversible NADPH linked reduction of 3-dehydroshikimate (DHSA) to yield shikimate (SA).</text>
</comment>